<keyword evidence="7 10" id="KW-0012">Acyltransferase</keyword>
<evidence type="ECO:0000256" key="8">
    <source>
        <dbReference type="ARBA" id="ARBA00031108"/>
    </source>
</evidence>
<reference evidence="10" key="1">
    <citation type="journal article" date="2020" name="mSystems">
        <title>Genome- and Community-Level Interaction Insights into Carbon Utilization and Element Cycling Functions of Hydrothermarchaeota in Hydrothermal Sediment.</title>
        <authorList>
            <person name="Zhou Z."/>
            <person name="Liu Y."/>
            <person name="Xu W."/>
            <person name="Pan J."/>
            <person name="Luo Z.H."/>
            <person name="Li M."/>
        </authorList>
    </citation>
    <scope>NUCLEOTIDE SEQUENCE [LARGE SCALE GENOMIC DNA]</scope>
    <source>
        <strain evidence="10">HyVt-527</strain>
    </source>
</reference>
<evidence type="ECO:0000256" key="1">
    <source>
        <dbReference type="ARBA" id="ARBA00000705"/>
    </source>
</evidence>
<name>A0A7V5UE02_CALAY</name>
<evidence type="ECO:0000256" key="5">
    <source>
        <dbReference type="ARBA" id="ARBA00021528"/>
    </source>
</evidence>
<dbReference type="InterPro" id="IPR002505">
    <property type="entry name" value="PTA_PTB"/>
</dbReference>
<dbReference type="Gene3D" id="3.40.50.10750">
    <property type="entry name" value="Isocitrate/Isopropylmalate dehydrogenase-like"/>
    <property type="match status" value="1"/>
</dbReference>
<dbReference type="InterPro" id="IPR042113">
    <property type="entry name" value="P_AcTrfase_dom1"/>
</dbReference>
<dbReference type="Pfam" id="PF01515">
    <property type="entry name" value="PTA_PTB"/>
    <property type="match status" value="1"/>
</dbReference>
<evidence type="ECO:0000256" key="7">
    <source>
        <dbReference type="ARBA" id="ARBA00023315"/>
    </source>
</evidence>
<comment type="pathway">
    <text evidence="2">Metabolic intermediate biosynthesis; acetyl-CoA biosynthesis; acetyl-CoA from acetate: step 2/2.</text>
</comment>
<evidence type="ECO:0000256" key="3">
    <source>
        <dbReference type="ARBA" id="ARBA00005656"/>
    </source>
</evidence>
<dbReference type="Gene3D" id="3.40.50.10950">
    <property type="match status" value="1"/>
</dbReference>
<dbReference type="PANTHER" id="PTHR43356">
    <property type="entry name" value="PHOSPHATE ACETYLTRANSFERASE"/>
    <property type="match status" value="1"/>
</dbReference>
<gene>
    <name evidence="10" type="primary">pta</name>
    <name evidence="10" type="ORF">ENJ89_01335</name>
</gene>
<comment type="similarity">
    <text evidence="3">Belongs to the phosphate acetyltransferase and butyryltransferase family.</text>
</comment>
<proteinExistence type="inferred from homology"/>
<protein>
    <recommendedName>
        <fullName evidence="5">Phosphate acetyltransferase</fullName>
        <ecNumber evidence="4">2.3.1.8</ecNumber>
    </recommendedName>
    <alternativeName>
        <fullName evidence="8">Phosphotransacetylase</fullName>
    </alternativeName>
</protein>
<evidence type="ECO:0000259" key="9">
    <source>
        <dbReference type="Pfam" id="PF01515"/>
    </source>
</evidence>
<dbReference type="PIRSF" id="PIRSF000428">
    <property type="entry name" value="P_Ac_trans"/>
    <property type="match status" value="1"/>
</dbReference>
<sequence>MERIKQIRANAAQNIKKIVFPEAHDPRVVQAAAFLHQNKLVTPVLLGNADQIHALAGERNVSLDGVEIIDPKTAANLDQFAEEYYQLRKHKGVTPEQAAETVKDNLFYGAFMVRHGQVAGAVAGSDSPTANVMRAAIQVVGLAPNMTAVSSSFLMIMPDGREMTFGDCAVIPNPTVEQLASIAVSSARTHQLLTQTEPKVAMLSFSTKGSARHEDVDKVVQATEKVKELAPDLAVDGELQFDAALLESIAKKKAPGSPVAGKANVFIFPDLDAGNIGYKIAQRLAGAEAIGPIVQGLAKPYNDLSRGCSVEDIVNVACICSVLS</sequence>
<evidence type="ECO:0000313" key="10">
    <source>
        <dbReference type="EMBL" id="HHJ51810.1"/>
    </source>
</evidence>
<evidence type="ECO:0000256" key="6">
    <source>
        <dbReference type="ARBA" id="ARBA00022679"/>
    </source>
</evidence>
<dbReference type="SUPFAM" id="SSF53659">
    <property type="entry name" value="Isocitrate/Isopropylmalate dehydrogenase-like"/>
    <property type="match status" value="1"/>
</dbReference>
<comment type="caution">
    <text evidence="10">The sequence shown here is derived from an EMBL/GenBank/DDBJ whole genome shotgun (WGS) entry which is preliminary data.</text>
</comment>
<feature type="domain" description="Phosphate acetyl/butaryl transferase" evidence="9">
    <location>
        <begin position="4"/>
        <end position="319"/>
    </location>
</feature>
<dbReference type="Proteomes" id="UP000886124">
    <property type="component" value="Unassembled WGS sequence"/>
</dbReference>
<dbReference type="InterPro" id="IPR042112">
    <property type="entry name" value="P_AcTrfase_dom2"/>
</dbReference>
<dbReference type="NCBIfam" id="TIGR00651">
    <property type="entry name" value="pta"/>
    <property type="match status" value="1"/>
</dbReference>
<dbReference type="EMBL" id="DROD01000096">
    <property type="protein sequence ID" value="HHJ51810.1"/>
    <property type="molecule type" value="Genomic_DNA"/>
</dbReference>
<organism evidence="10">
    <name type="scientific">Caldithrix abyssi</name>
    <dbReference type="NCBI Taxonomy" id="187145"/>
    <lineage>
        <taxon>Bacteria</taxon>
        <taxon>Pseudomonadati</taxon>
        <taxon>Calditrichota</taxon>
        <taxon>Calditrichia</taxon>
        <taxon>Calditrichales</taxon>
        <taxon>Calditrichaceae</taxon>
        <taxon>Caldithrix</taxon>
    </lineage>
</organism>
<dbReference type="NCBIfam" id="NF007233">
    <property type="entry name" value="PRK09653.1"/>
    <property type="match status" value="1"/>
</dbReference>
<comment type="catalytic activity">
    <reaction evidence="1">
        <text>acetyl-CoA + phosphate = acetyl phosphate + CoA</text>
        <dbReference type="Rhea" id="RHEA:19521"/>
        <dbReference type="ChEBI" id="CHEBI:22191"/>
        <dbReference type="ChEBI" id="CHEBI:43474"/>
        <dbReference type="ChEBI" id="CHEBI:57287"/>
        <dbReference type="ChEBI" id="CHEBI:57288"/>
        <dbReference type="EC" id="2.3.1.8"/>
    </reaction>
</comment>
<dbReference type="PANTHER" id="PTHR43356:SF3">
    <property type="entry name" value="PHOSPHATE ACETYLTRANSFERASE"/>
    <property type="match status" value="1"/>
</dbReference>
<evidence type="ECO:0000256" key="2">
    <source>
        <dbReference type="ARBA" id="ARBA00004989"/>
    </source>
</evidence>
<accession>A0A7V5UE02</accession>
<keyword evidence="6 10" id="KW-0808">Transferase</keyword>
<dbReference type="InterPro" id="IPR004614">
    <property type="entry name" value="P_AcTrfase"/>
</dbReference>
<dbReference type="InterPro" id="IPR050500">
    <property type="entry name" value="Phos_Acetyltrans/Butyryltrans"/>
</dbReference>
<dbReference type="EC" id="2.3.1.8" evidence="4"/>
<evidence type="ECO:0000256" key="4">
    <source>
        <dbReference type="ARBA" id="ARBA00012707"/>
    </source>
</evidence>
<dbReference type="GO" id="GO:0008959">
    <property type="term" value="F:phosphate acetyltransferase activity"/>
    <property type="evidence" value="ECO:0007669"/>
    <property type="project" value="UniProtKB-EC"/>
</dbReference>
<dbReference type="AlphaFoldDB" id="A0A7V5UE02"/>
<dbReference type="InterPro" id="IPR012147">
    <property type="entry name" value="P_Ac_Bu_trans"/>
</dbReference>